<dbReference type="AlphaFoldDB" id="A0A0H2ZXN4"/>
<sequence>MTWALLHDRMAFMAEVIKTAETDPSAALALIDNSPRVPELFGDAEGLMLSLGQRWITTLVAKLDQAAHEGTSAEQVRADLEAASPGLHALVTIGARRSLRMRSMARGEHVAVSLFGGPSGDRQTVA</sequence>
<dbReference type="HOGENOM" id="CLU_2207075_0_0_11"/>
<dbReference type="RefSeq" id="WP_003874340.1">
    <property type="nucleotide sequence ID" value="NC_008595.1"/>
</dbReference>
<accession>A0A0H2ZXN4</accession>
<reference evidence="1 2" key="1">
    <citation type="submission" date="2006-10" db="EMBL/GenBank/DDBJ databases">
        <authorList>
            <person name="Fleischmann R.D."/>
            <person name="Dodson R.J."/>
            <person name="Haft D.H."/>
            <person name="Merkel J.S."/>
            <person name="Nelson W.C."/>
            <person name="Fraser C.M."/>
        </authorList>
    </citation>
    <scope>NUCLEOTIDE SEQUENCE [LARGE SCALE GENOMIC DNA]</scope>
    <source>
        <strain evidence="1 2">104</strain>
    </source>
</reference>
<protein>
    <recommendedName>
        <fullName evidence="3">TetR family transcriptional regulator</fullName>
    </recommendedName>
</protein>
<name>A0A0H2ZXN4_MYCA1</name>
<organism evidence="1 2">
    <name type="scientific">Mycobacterium avium (strain 104)</name>
    <dbReference type="NCBI Taxonomy" id="243243"/>
    <lineage>
        <taxon>Bacteria</taxon>
        <taxon>Bacillati</taxon>
        <taxon>Actinomycetota</taxon>
        <taxon>Actinomycetes</taxon>
        <taxon>Mycobacteriales</taxon>
        <taxon>Mycobacteriaceae</taxon>
        <taxon>Mycobacterium</taxon>
        <taxon>Mycobacterium avium complex (MAC)</taxon>
    </lineage>
</organism>
<evidence type="ECO:0000313" key="2">
    <source>
        <dbReference type="Proteomes" id="UP000001574"/>
    </source>
</evidence>
<evidence type="ECO:0000313" key="1">
    <source>
        <dbReference type="EMBL" id="ABK67423.1"/>
    </source>
</evidence>
<dbReference type="KEGG" id="mav:MAV_5282"/>
<dbReference type="Proteomes" id="UP000001574">
    <property type="component" value="Chromosome"/>
</dbReference>
<dbReference type="GeneID" id="75272714"/>
<dbReference type="EMBL" id="CP000479">
    <property type="protein sequence ID" value="ABK67423.1"/>
    <property type="molecule type" value="Genomic_DNA"/>
</dbReference>
<gene>
    <name evidence="1" type="ordered locus">MAV_5282</name>
</gene>
<evidence type="ECO:0008006" key="3">
    <source>
        <dbReference type="Google" id="ProtNLM"/>
    </source>
</evidence>
<proteinExistence type="predicted"/>